<evidence type="ECO:0000259" key="7">
    <source>
        <dbReference type="Pfam" id="PF00460"/>
    </source>
</evidence>
<feature type="domain" description="Flagellar basal-body/hook protein C-terminal" evidence="8">
    <location>
        <begin position="90"/>
        <end position="134"/>
    </location>
</feature>
<evidence type="ECO:0000259" key="8">
    <source>
        <dbReference type="Pfam" id="PF06429"/>
    </source>
</evidence>
<dbReference type="Pfam" id="PF00460">
    <property type="entry name" value="Flg_bb_rod"/>
    <property type="match status" value="1"/>
</dbReference>
<keyword evidence="9" id="KW-0969">Cilium</keyword>
<protein>
    <recommendedName>
        <fullName evidence="3 6">Flagellar basal-body rod protein FlgC</fullName>
    </recommendedName>
</protein>
<evidence type="ECO:0000313" key="9">
    <source>
        <dbReference type="EMBL" id="MEK8090588.1"/>
    </source>
</evidence>
<name>A0ABU9DCX9_9PROT</name>
<evidence type="ECO:0000256" key="2">
    <source>
        <dbReference type="ARBA" id="ARBA00009677"/>
    </source>
</evidence>
<dbReference type="Proteomes" id="UP001446205">
    <property type="component" value="Unassembled WGS sequence"/>
</dbReference>
<feature type="domain" description="Flagellar basal body rod protein N-terminal" evidence="7">
    <location>
        <begin position="8"/>
        <end position="32"/>
    </location>
</feature>
<comment type="subcellular location">
    <subcellularLocation>
        <location evidence="1 6">Bacterial flagellum basal body</location>
    </subcellularLocation>
</comment>
<evidence type="ECO:0000256" key="6">
    <source>
        <dbReference type="RuleBase" id="RU362062"/>
    </source>
</evidence>
<keyword evidence="9" id="KW-0966">Cell projection</keyword>
<evidence type="ECO:0000256" key="1">
    <source>
        <dbReference type="ARBA" id="ARBA00004117"/>
    </source>
</evidence>
<organism evidence="9 10">
    <name type="scientific">Thermithiobacillus plumbiphilus</name>
    <dbReference type="NCBI Taxonomy" id="1729899"/>
    <lineage>
        <taxon>Bacteria</taxon>
        <taxon>Pseudomonadati</taxon>
        <taxon>Pseudomonadota</taxon>
        <taxon>Acidithiobacillia</taxon>
        <taxon>Acidithiobacillales</taxon>
        <taxon>Thermithiobacillaceae</taxon>
        <taxon>Thermithiobacillus</taxon>
    </lineage>
</organism>
<dbReference type="Pfam" id="PF06429">
    <property type="entry name" value="Flg_bbr_C"/>
    <property type="match status" value="1"/>
</dbReference>
<comment type="similarity">
    <text evidence="2">Belongs to the flagella basal body rod proteins family.</text>
</comment>
<dbReference type="RefSeq" id="WP_341371643.1">
    <property type="nucleotide sequence ID" value="NZ_JBBPCO010000013.1"/>
</dbReference>
<dbReference type="InterPro" id="IPR019776">
    <property type="entry name" value="Flagellar_basal_body_rod_CS"/>
</dbReference>
<keyword evidence="10" id="KW-1185">Reference proteome</keyword>
<evidence type="ECO:0000313" key="10">
    <source>
        <dbReference type="Proteomes" id="UP001446205"/>
    </source>
</evidence>
<dbReference type="InterPro" id="IPR010930">
    <property type="entry name" value="Flg_bb/hook_C_dom"/>
</dbReference>
<dbReference type="InterPro" id="IPR001444">
    <property type="entry name" value="Flag_bb_rod_N"/>
</dbReference>
<dbReference type="PANTHER" id="PTHR30435">
    <property type="entry name" value="FLAGELLAR PROTEIN"/>
    <property type="match status" value="1"/>
</dbReference>
<dbReference type="EMBL" id="JBBPCO010000013">
    <property type="protein sequence ID" value="MEK8090588.1"/>
    <property type="molecule type" value="Genomic_DNA"/>
</dbReference>
<sequence length="136" mass="14304">MSLFKVFDIAGSGMTAQTHRLNVVSSNLANADSATSSTGETYRARHVVFQAQALGNSPAGAEGVRVAGVVEDGSPLRRVFDPHNPAADGQGYVNLPNVNPVEEMVNMISASRSYEANADVMNAAKTLLLKTLTLGQ</sequence>
<comment type="caution">
    <text evidence="9">The sequence shown here is derived from an EMBL/GenBank/DDBJ whole genome shotgun (WGS) entry which is preliminary data.</text>
</comment>
<proteinExistence type="inferred from homology"/>
<evidence type="ECO:0000256" key="5">
    <source>
        <dbReference type="ARBA" id="ARBA00025933"/>
    </source>
</evidence>
<dbReference type="PANTHER" id="PTHR30435:SF2">
    <property type="entry name" value="FLAGELLAR BASAL-BODY ROD PROTEIN FLGC"/>
    <property type="match status" value="1"/>
</dbReference>
<evidence type="ECO:0000256" key="4">
    <source>
        <dbReference type="ARBA" id="ARBA00023143"/>
    </source>
</evidence>
<evidence type="ECO:0000256" key="3">
    <source>
        <dbReference type="ARBA" id="ARBA00017941"/>
    </source>
</evidence>
<dbReference type="PROSITE" id="PS00588">
    <property type="entry name" value="FLAGELLA_BB_ROD"/>
    <property type="match status" value="1"/>
</dbReference>
<keyword evidence="4 6" id="KW-0975">Bacterial flagellum</keyword>
<keyword evidence="9" id="KW-0282">Flagellum</keyword>
<accession>A0ABU9DCX9</accession>
<comment type="subunit">
    <text evidence="5 6">The basal body constitutes a major portion of the flagellar organelle and consists of four rings (L,P,S, and M) mounted on a central rod. The rod consists of about 26 subunits of FlgG in the distal portion, and FlgB, FlgC and FlgF are thought to build up the proximal portion of the rod with about 6 subunits each.</text>
</comment>
<dbReference type="InterPro" id="IPR006299">
    <property type="entry name" value="FlgC"/>
</dbReference>
<reference evidence="9 10" key="1">
    <citation type="submission" date="2024-04" db="EMBL/GenBank/DDBJ databases">
        <authorList>
            <person name="Abashina T."/>
            <person name="Shaikin A."/>
        </authorList>
    </citation>
    <scope>NUCLEOTIDE SEQUENCE [LARGE SCALE GENOMIC DNA]</scope>
    <source>
        <strain evidence="9 10">AAFK</strain>
    </source>
</reference>
<gene>
    <name evidence="9" type="primary">flgC</name>
    <name evidence="9" type="ORF">WOB96_12565</name>
</gene>
<dbReference type="NCBIfam" id="TIGR01395">
    <property type="entry name" value="FlgC"/>
    <property type="match status" value="1"/>
</dbReference>